<dbReference type="AlphaFoldDB" id="A0A9P9J0Z1"/>
<accession>A0A9P9J0Z1</accession>
<comment type="caution">
    <text evidence="1">The sequence shown here is derived from an EMBL/GenBank/DDBJ whole genome shotgun (WGS) entry which is preliminary data.</text>
</comment>
<organism evidence="1 2">
    <name type="scientific">Dactylonectria estremocensis</name>
    <dbReference type="NCBI Taxonomy" id="1079267"/>
    <lineage>
        <taxon>Eukaryota</taxon>
        <taxon>Fungi</taxon>
        <taxon>Dikarya</taxon>
        <taxon>Ascomycota</taxon>
        <taxon>Pezizomycotina</taxon>
        <taxon>Sordariomycetes</taxon>
        <taxon>Hypocreomycetidae</taxon>
        <taxon>Hypocreales</taxon>
        <taxon>Nectriaceae</taxon>
        <taxon>Dactylonectria</taxon>
    </lineage>
</organism>
<keyword evidence="2" id="KW-1185">Reference proteome</keyword>
<gene>
    <name evidence="1" type="ORF">B0J13DRAFT_608329</name>
</gene>
<reference evidence="1" key="1">
    <citation type="journal article" date="2021" name="Nat. Commun.">
        <title>Genetic determinants of endophytism in the Arabidopsis root mycobiome.</title>
        <authorList>
            <person name="Mesny F."/>
            <person name="Miyauchi S."/>
            <person name="Thiergart T."/>
            <person name="Pickel B."/>
            <person name="Atanasova L."/>
            <person name="Karlsson M."/>
            <person name="Huettel B."/>
            <person name="Barry K.W."/>
            <person name="Haridas S."/>
            <person name="Chen C."/>
            <person name="Bauer D."/>
            <person name="Andreopoulos W."/>
            <person name="Pangilinan J."/>
            <person name="LaButti K."/>
            <person name="Riley R."/>
            <person name="Lipzen A."/>
            <person name="Clum A."/>
            <person name="Drula E."/>
            <person name="Henrissat B."/>
            <person name="Kohler A."/>
            <person name="Grigoriev I.V."/>
            <person name="Martin F.M."/>
            <person name="Hacquard S."/>
        </authorList>
    </citation>
    <scope>NUCLEOTIDE SEQUENCE</scope>
    <source>
        <strain evidence="1">MPI-CAGE-AT-0021</strain>
    </source>
</reference>
<sequence>MVHGGAINDRLAARFVSTAPTHDDQPRFEVFSYVWGSEDKPSQVTVTANGDASREFLLGVIQNLKSMLQHLRYIDRDCHSYRMVSMYKAEVKTYLGVFEDRETGEVETMDPHLKSVRFRALERKGVAVKRCVIERGDLARIRRTVVDFDLV</sequence>
<proteinExistence type="predicted"/>
<evidence type="ECO:0000313" key="1">
    <source>
        <dbReference type="EMBL" id="KAH7141332.1"/>
    </source>
</evidence>
<dbReference type="Proteomes" id="UP000717696">
    <property type="component" value="Unassembled WGS sequence"/>
</dbReference>
<protein>
    <submittedName>
        <fullName evidence="1">Uncharacterized protein</fullName>
    </submittedName>
</protein>
<name>A0A9P9J0Z1_9HYPO</name>
<dbReference type="EMBL" id="JAGMUU010000012">
    <property type="protein sequence ID" value="KAH7141332.1"/>
    <property type="molecule type" value="Genomic_DNA"/>
</dbReference>
<evidence type="ECO:0000313" key="2">
    <source>
        <dbReference type="Proteomes" id="UP000717696"/>
    </source>
</evidence>
<dbReference type="OrthoDB" id="3553147at2759"/>